<feature type="compositionally biased region" description="Polar residues" evidence="3">
    <location>
        <begin position="171"/>
        <end position="187"/>
    </location>
</feature>
<keyword evidence="1" id="KW-0479">Metal-binding</keyword>
<dbReference type="Pfam" id="PF00111">
    <property type="entry name" value="Fer2"/>
    <property type="match status" value="1"/>
</dbReference>
<protein>
    <recommendedName>
        <fullName evidence="5">2Fe-2S ferredoxin-type domain-containing protein</fullName>
    </recommendedName>
</protein>
<proteinExistence type="predicted"/>
<keyword evidence="1" id="KW-0001">2Fe-2S</keyword>
<reference evidence="6" key="1">
    <citation type="submission" date="2021-01" db="EMBL/GenBank/DDBJ databases">
        <authorList>
            <person name="Corre E."/>
            <person name="Pelletier E."/>
            <person name="Niang G."/>
            <person name="Scheremetjew M."/>
            <person name="Finn R."/>
            <person name="Kale V."/>
            <person name="Holt S."/>
            <person name="Cochrane G."/>
            <person name="Meng A."/>
            <person name="Brown T."/>
            <person name="Cohen L."/>
        </authorList>
    </citation>
    <scope>NUCLEOTIDE SEQUENCE</scope>
    <source>
        <strain evidence="6">CCMP1510</strain>
    </source>
</reference>
<evidence type="ECO:0000256" key="1">
    <source>
        <dbReference type="ARBA" id="ARBA00022714"/>
    </source>
</evidence>
<evidence type="ECO:0000313" key="6">
    <source>
        <dbReference type="EMBL" id="CAE0362439.1"/>
    </source>
</evidence>
<feature type="compositionally biased region" description="Polar residues" evidence="3">
    <location>
        <begin position="146"/>
        <end position="160"/>
    </location>
</feature>
<evidence type="ECO:0000259" key="5">
    <source>
        <dbReference type="PROSITE" id="PS51085"/>
    </source>
</evidence>
<dbReference type="GO" id="GO:0051537">
    <property type="term" value="F:2 iron, 2 sulfur cluster binding"/>
    <property type="evidence" value="ECO:0007669"/>
    <property type="project" value="UniProtKB-KW"/>
</dbReference>
<evidence type="ECO:0000256" key="4">
    <source>
        <dbReference type="SAM" id="SignalP"/>
    </source>
</evidence>
<keyword evidence="1" id="KW-0408">Iron</keyword>
<dbReference type="InterPro" id="IPR001041">
    <property type="entry name" value="2Fe-2S_ferredoxin-type"/>
</dbReference>
<feature type="region of interest" description="Disordered" evidence="3">
    <location>
        <begin position="142"/>
        <end position="193"/>
    </location>
</feature>
<gene>
    <name evidence="6" type="ORF">ALAG00032_LOCUS3180</name>
</gene>
<accession>A0A7S3JRD2</accession>
<dbReference type="InterPro" id="IPR012675">
    <property type="entry name" value="Beta-grasp_dom_sf"/>
</dbReference>
<dbReference type="Gene3D" id="3.10.20.30">
    <property type="match status" value="1"/>
</dbReference>
<feature type="domain" description="2Fe-2S ferredoxin-type" evidence="5">
    <location>
        <begin position="30"/>
        <end position="117"/>
    </location>
</feature>
<feature type="chain" id="PRO_5031125605" description="2Fe-2S ferredoxin-type domain-containing protein" evidence="4">
    <location>
        <begin position="27"/>
        <end position="204"/>
    </location>
</feature>
<feature type="signal peptide" evidence="4">
    <location>
        <begin position="1"/>
        <end position="26"/>
    </location>
</feature>
<evidence type="ECO:0000256" key="2">
    <source>
        <dbReference type="ARBA" id="ARBA00023014"/>
    </source>
</evidence>
<evidence type="ECO:0000256" key="3">
    <source>
        <dbReference type="SAM" id="MobiDB-lite"/>
    </source>
</evidence>
<organism evidence="6">
    <name type="scientific">Aureoumbra lagunensis</name>
    <dbReference type="NCBI Taxonomy" id="44058"/>
    <lineage>
        <taxon>Eukaryota</taxon>
        <taxon>Sar</taxon>
        <taxon>Stramenopiles</taxon>
        <taxon>Ochrophyta</taxon>
        <taxon>Pelagophyceae</taxon>
        <taxon>Pelagomonadales</taxon>
        <taxon>Aureoumbra</taxon>
    </lineage>
</organism>
<keyword evidence="2" id="KW-0411">Iron-sulfur</keyword>
<dbReference type="PROSITE" id="PS51085">
    <property type="entry name" value="2FE2S_FER_2"/>
    <property type="match status" value="1"/>
</dbReference>
<dbReference type="InterPro" id="IPR036010">
    <property type="entry name" value="2Fe-2S_ferredoxin-like_sf"/>
</dbReference>
<dbReference type="SUPFAM" id="SSF54292">
    <property type="entry name" value="2Fe-2S ferredoxin-like"/>
    <property type="match status" value="1"/>
</dbReference>
<sequence>MLRTTKASQVRILLLVIVSSINELVALTPGEVTVRFTNTVNGQDVETVAPVGTNLLNLGDEAGVRLPRACRNGLCNSCICDVVDQATGTRTTIKACSTKIMPHSDGSPIIVDVYRMQKKQDQVLAKSMSRFDDGWETSFVPDYKRGQTSSTSGETYTQQGVPPWEQYSGARATQTKAISEQDSNFDPSNPIFDDPLAAPWDRIW</sequence>
<dbReference type="AlphaFoldDB" id="A0A7S3JRD2"/>
<dbReference type="EMBL" id="HBIJ01004513">
    <property type="protein sequence ID" value="CAE0362439.1"/>
    <property type="molecule type" value="Transcribed_RNA"/>
</dbReference>
<dbReference type="CDD" id="cd00207">
    <property type="entry name" value="fer2"/>
    <property type="match status" value="1"/>
</dbReference>
<name>A0A7S3JRD2_9STRA</name>
<keyword evidence="4" id="KW-0732">Signal</keyword>